<feature type="compositionally biased region" description="Polar residues" evidence="1">
    <location>
        <begin position="56"/>
        <end position="68"/>
    </location>
</feature>
<protein>
    <submittedName>
        <fullName evidence="2">Uncharacterized protein</fullName>
    </submittedName>
</protein>
<accession>A0A5C3E118</accession>
<feature type="region of interest" description="Disordered" evidence="1">
    <location>
        <begin position="42"/>
        <end position="148"/>
    </location>
</feature>
<dbReference type="OrthoDB" id="2551539at2759"/>
<dbReference type="AlphaFoldDB" id="A0A5C3E118"/>
<evidence type="ECO:0000313" key="3">
    <source>
        <dbReference type="Proteomes" id="UP000324022"/>
    </source>
</evidence>
<dbReference type="EMBL" id="OOIN01000005">
    <property type="protein sequence ID" value="SPO23176.1"/>
    <property type="molecule type" value="Genomic_DNA"/>
</dbReference>
<reference evidence="2 3" key="1">
    <citation type="submission" date="2018-03" db="EMBL/GenBank/DDBJ databases">
        <authorList>
            <person name="Guldener U."/>
        </authorList>
    </citation>
    <scope>NUCLEOTIDE SEQUENCE [LARGE SCALE GENOMIC DNA]</scope>
    <source>
        <strain evidence="2 3">NBRC100155</strain>
    </source>
</reference>
<evidence type="ECO:0000256" key="1">
    <source>
        <dbReference type="SAM" id="MobiDB-lite"/>
    </source>
</evidence>
<gene>
    <name evidence="2" type="ORF">UTRI_01854</name>
</gene>
<organism evidence="2 3">
    <name type="scientific">Ustilago trichophora</name>
    <dbReference type="NCBI Taxonomy" id="86804"/>
    <lineage>
        <taxon>Eukaryota</taxon>
        <taxon>Fungi</taxon>
        <taxon>Dikarya</taxon>
        <taxon>Basidiomycota</taxon>
        <taxon>Ustilaginomycotina</taxon>
        <taxon>Ustilaginomycetes</taxon>
        <taxon>Ustilaginales</taxon>
        <taxon>Ustilaginaceae</taxon>
        <taxon>Ustilago</taxon>
    </lineage>
</organism>
<evidence type="ECO:0000313" key="2">
    <source>
        <dbReference type="EMBL" id="SPO23176.1"/>
    </source>
</evidence>
<name>A0A5C3E118_9BASI</name>
<feature type="compositionally biased region" description="Polar residues" evidence="1">
    <location>
        <begin position="91"/>
        <end position="130"/>
    </location>
</feature>
<sequence length="148" mass="15851">MKLRTGRICSVQPKLRLVADEMTLRPIYYHCLLASYRSKDSAGVQPLSAGDDRLASDNNFTDQSSAHPNPSEDPQVENGKTIDQGGYGLSASGSDQFAKENQTGQGFSSTESSGGQFKPSVQDSIANTTYRADAGSDSDTVTHRGPDM</sequence>
<proteinExistence type="predicted"/>
<dbReference type="Proteomes" id="UP000324022">
    <property type="component" value="Unassembled WGS sequence"/>
</dbReference>
<keyword evidence="3" id="KW-1185">Reference proteome</keyword>